<organism evidence="4 5">
    <name type="scientific">Bifidobacterium gallicum DSM 20093 = LMG 11596</name>
    <dbReference type="NCBI Taxonomy" id="561180"/>
    <lineage>
        <taxon>Bacteria</taxon>
        <taxon>Bacillati</taxon>
        <taxon>Actinomycetota</taxon>
        <taxon>Actinomycetes</taxon>
        <taxon>Bifidobacteriales</taxon>
        <taxon>Bifidobacteriaceae</taxon>
        <taxon>Bifidobacterium</taxon>
    </lineage>
</organism>
<feature type="domain" description="Glycosyltransferase subfamily 4-like N-terminal" evidence="3">
    <location>
        <begin position="49"/>
        <end position="211"/>
    </location>
</feature>
<dbReference type="Gene3D" id="3.40.50.2000">
    <property type="entry name" value="Glycogen Phosphorylase B"/>
    <property type="match status" value="2"/>
</dbReference>
<evidence type="ECO:0000313" key="5">
    <source>
        <dbReference type="Proteomes" id="UP000029074"/>
    </source>
</evidence>
<evidence type="ECO:0000259" key="3">
    <source>
        <dbReference type="Pfam" id="PF13439"/>
    </source>
</evidence>
<proteinExistence type="predicted"/>
<evidence type="ECO:0000313" key="4">
    <source>
        <dbReference type="EMBL" id="KFI58762.1"/>
    </source>
</evidence>
<sequence length="418" mass="46348">MSTTTQSIMSVKDQAQIDPLHITRGPSGAAQFNRALRIGIVSPYSFETPGGVQNHIRDFALQLMDRGHQVSVFAPGRRTKDMPLWVQTTNSSFAVPYNGSWAHLSYFLAAGHETRRWVRQGHFDIVHLHEPEAPSLAHKPIMMKDAPPLVATFHASIEPYPRALKLFERYLNRCLEPIREAIFVSPAAQQTAEHYLPQQITRQTIPNGIDRHSFTDASSKGQWMATHERPTIGFLGRMGEERKGFRVFAAAAAQVLKQVPQARFLCAGDGEDEARRMVEELAKTDNIDAAQLLDHMEFLGRISDADKASFYHSLSCYVAPQTGGESFGIVLAEAMAAGCPIVASDLDAFVSVTEQGQDAQLFAVGQPDDCARAILQVLNDRRQGQQLSAAGLRRSKDFDWPTITDQVLEVYARALGHK</sequence>
<reference evidence="4 5" key="1">
    <citation type="submission" date="2014-03" db="EMBL/GenBank/DDBJ databases">
        <title>Genomics of Bifidobacteria.</title>
        <authorList>
            <person name="Ventura M."/>
            <person name="Milani C."/>
            <person name="Lugli G.A."/>
        </authorList>
    </citation>
    <scope>NUCLEOTIDE SEQUENCE [LARGE SCALE GENOMIC DNA]</scope>
    <source>
        <strain evidence="4 5">LMG 11596</strain>
    </source>
</reference>
<dbReference type="InterPro" id="IPR028098">
    <property type="entry name" value="Glyco_trans_4-like_N"/>
</dbReference>
<dbReference type="AlphaFoldDB" id="A0A087AJ12"/>
<comment type="caution">
    <text evidence="4">The sequence shown here is derived from an EMBL/GenBank/DDBJ whole genome shotgun (WGS) entry which is preliminary data.</text>
</comment>
<protein>
    <submittedName>
        <fullName evidence="4">Glycosyl transferase</fullName>
        <ecNumber evidence="4">2.4.1.57</ecNumber>
    </submittedName>
</protein>
<dbReference type="SUPFAM" id="SSF53756">
    <property type="entry name" value="UDP-Glycosyltransferase/glycogen phosphorylase"/>
    <property type="match status" value="1"/>
</dbReference>
<dbReference type="PANTHER" id="PTHR45947">
    <property type="entry name" value="SULFOQUINOVOSYL TRANSFERASE SQD2"/>
    <property type="match status" value="1"/>
</dbReference>
<dbReference type="PANTHER" id="PTHR45947:SF3">
    <property type="entry name" value="SULFOQUINOVOSYL TRANSFERASE SQD2"/>
    <property type="match status" value="1"/>
</dbReference>
<dbReference type="GO" id="GO:0016757">
    <property type="term" value="F:glycosyltransferase activity"/>
    <property type="evidence" value="ECO:0007669"/>
    <property type="project" value="UniProtKB-KW"/>
</dbReference>
<keyword evidence="1 4" id="KW-0328">Glycosyltransferase</keyword>
<keyword evidence="5" id="KW-1185">Reference proteome</keyword>
<evidence type="ECO:0000256" key="2">
    <source>
        <dbReference type="ARBA" id="ARBA00022679"/>
    </source>
</evidence>
<dbReference type="Pfam" id="PF13439">
    <property type="entry name" value="Glyco_transf_4"/>
    <property type="match status" value="1"/>
</dbReference>
<dbReference type="GO" id="GO:1901137">
    <property type="term" value="P:carbohydrate derivative biosynthetic process"/>
    <property type="evidence" value="ECO:0007669"/>
    <property type="project" value="UniProtKB-ARBA"/>
</dbReference>
<dbReference type="CDD" id="cd03801">
    <property type="entry name" value="GT4_PimA-like"/>
    <property type="match status" value="1"/>
</dbReference>
<dbReference type="Pfam" id="PF13692">
    <property type="entry name" value="Glyco_trans_1_4"/>
    <property type="match status" value="1"/>
</dbReference>
<keyword evidence="2 4" id="KW-0808">Transferase</keyword>
<gene>
    <name evidence="4" type="ORF">BGLCM_1056</name>
</gene>
<dbReference type="EC" id="2.4.1.57" evidence="4"/>
<name>A0A087AJ12_9BIFI</name>
<dbReference type="Proteomes" id="UP000029074">
    <property type="component" value="Unassembled WGS sequence"/>
</dbReference>
<dbReference type="InterPro" id="IPR050194">
    <property type="entry name" value="Glycosyltransferase_grp1"/>
</dbReference>
<accession>A0A087AJ12</accession>
<evidence type="ECO:0000256" key="1">
    <source>
        <dbReference type="ARBA" id="ARBA00022676"/>
    </source>
</evidence>
<dbReference type="EMBL" id="JGYW01000005">
    <property type="protein sequence ID" value="KFI58762.1"/>
    <property type="molecule type" value="Genomic_DNA"/>
</dbReference>